<evidence type="ECO:0008006" key="3">
    <source>
        <dbReference type="Google" id="ProtNLM"/>
    </source>
</evidence>
<dbReference type="AlphaFoldDB" id="A0A5B7YBV3"/>
<reference evidence="1 2" key="1">
    <citation type="submission" date="2019-04" db="EMBL/GenBank/DDBJ databases">
        <title>Salinimonas iocasae sp. nov., a halophilic bacterium isolated from the outer tube casing of tubeworms in Okinawa Trough.</title>
        <authorList>
            <person name="Zhang H."/>
            <person name="Wang H."/>
            <person name="Li C."/>
        </authorList>
    </citation>
    <scope>NUCLEOTIDE SEQUENCE [LARGE SCALE GENOMIC DNA]</scope>
    <source>
        <strain evidence="1 2">KX18D6</strain>
    </source>
</reference>
<dbReference type="Proteomes" id="UP000304912">
    <property type="component" value="Chromosome"/>
</dbReference>
<sequence length="109" mass="12206">MQQLTRTAIQQALIRHDEVIVLSLALPETPLKAQQLTQALTKHFALIPGDADWGADRYQVALNTSGNNNELRCILCVEWLCEAIWLEPTGTTTIESLWQALTEEAPHNN</sequence>
<evidence type="ECO:0000313" key="1">
    <source>
        <dbReference type="EMBL" id="QCZ92099.1"/>
    </source>
</evidence>
<dbReference type="EMBL" id="CP039852">
    <property type="protein sequence ID" value="QCZ92099.1"/>
    <property type="molecule type" value="Genomic_DNA"/>
</dbReference>
<accession>A0A5B7YBV3</accession>
<keyword evidence="2" id="KW-1185">Reference proteome</keyword>
<proteinExistence type="predicted"/>
<dbReference type="KEGG" id="salk:FBQ74_00795"/>
<gene>
    <name evidence="1" type="ORF">FBQ74_00795</name>
</gene>
<protein>
    <recommendedName>
        <fullName evidence="3">DUF3630 family protein</fullName>
    </recommendedName>
</protein>
<dbReference type="RefSeq" id="WP_139754862.1">
    <property type="nucleotide sequence ID" value="NZ_CP039852.1"/>
</dbReference>
<organism evidence="1 2">
    <name type="scientific">Salinimonas iocasae</name>
    <dbReference type="NCBI Taxonomy" id="2572577"/>
    <lineage>
        <taxon>Bacteria</taxon>
        <taxon>Pseudomonadati</taxon>
        <taxon>Pseudomonadota</taxon>
        <taxon>Gammaproteobacteria</taxon>
        <taxon>Alteromonadales</taxon>
        <taxon>Alteromonadaceae</taxon>
        <taxon>Alteromonas/Salinimonas group</taxon>
        <taxon>Salinimonas</taxon>
    </lineage>
</organism>
<name>A0A5B7YBV3_9ALTE</name>
<dbReference type="OrthoDB" id="6333293at2"/>
<evidence type="ECO:0000313" key="2">
    <source>
        <dbReference type="Proteomes" id="UP000304912"/>
    </source>
</evidence>